<evidence type="ECO:0000256" key="1">
    <source>
        <dbReference type="SAM" id="MobiDB-lite"/>
    </source>
</evidence>
<protein>
    <submittedName>
        <fullName evidence="2">Uncharacterized protein</fullName>
    </submittedName>
</protein>
<feature type="compositionally biased region" description="Polar residues" evidence="1">
    <location>
        <begin position="44"/>
        <end position="54"/>
    </location>
</feature>
<dbReference type="EMBL" id="JAULSU010000004">
    <property type="protein sequence ID" value="KAK0619612.1"/>
    <property type="molecule type" value="Genomic_DNA"/>
</dbReference>
<sequence>MEIAEGNFRVKKWAVDDAHQHSGKNVKGYQPGQQDRMKHDLTYPQATLHGNQQYPGARLDKELQEEDEATIRKKDERKENA</sequence>
<keyword evidence="3" id="KW-1185">Reference proteome</keyword>
<dbReference type="Proteomes" id="UP001175000">
    <property type="component" value="Unassembled WGS sequence"/>
</dbReference>
<evidence type="ECO:0000313" key="2">
    <source>
        <dbReference type="EMBL" id="KAK0619612.1"/>
    </source>
</evidence>
<feature type="region of interest" description="Disordered" evidence="1">
    <location>
        <begin position="19"/>
        <end position="81"/>
    </location>
</feature>
<feature type="compositionally biased region" description="Basic and acidic residues" evidence="1">
    <location>
        <begin position="69"/>
        <end position="81"/>
    </location>
</feature>
<name>A0AA40BZK4_9PEZI</name>
<proteinExistence type="predicted"/>
<gene>
    <name evidence="2" type="ORF">B0T14DRAFT_566441</name>
</gene>
<dbReference type="AlphaFoldDB" id="A0AA40BZK4"/>
<organism evidence="2 3">
    <name type="scientific">Immersiella caudata</name>
    <dbReference type="NCBI Taxonomy" id="314043"/>
    <lineage>
        <taxon>Eukaryota</taxon>
        <taxon>Fungi</taxon>
        <taxon>Dikarya</taxon>
        <taxon>Ascomycota</taxon>
        <taxon>Pezizomycotina</taxon>
        <taxon>Sordariomycetes</taxon>
        <taxon>Sordariomycetidae</taxon>
        <taxon>Sordariales</taxon>
        <taxon>Lasiosphaeriaceae</taxon>
        <taxon>Immersiella</taxon>
    </lineage>
</organism>
<evidence type="ECO:0000313" key="3">
    <source>
        <dbReference type="Proteomes" id="UP001175000"/>
    </source>
</evidence>
<accession>A0AA40BZK4</accession>
<comment type="caution">
    <text evidence="2">The sequence shown here is derived from an EMBL/GenBank/DDBJ whole genome shotgun (WGS) entry which is preliminary data.</text>
</comment>
<reference evidence="2" key="1">
    <citation type="submission" date="2023-06" db="EMBL/GenBank/DDBJ databases">
        <title>Genome-scale phylogeny and comparative genomics of the fungal order Sordariales.</title>
        <authorList>
            <consortium name="Lawrence Berkeley National Laboratory"/>
            <person name="Hensen N."/>
            <person name="Bonometti L."/>
            <person name="Westerberg I."/>
            <person name="Brannstrom I.O."/>
            <person name="Guillou S."/>
            <person name="Cros-Aarteil S."/>
            <person name="Calhoun S."/>
            <person name="Haridas S."/>
            <person name="Kuo A."/>
            <person name="Mondo S."/>
            <person name="Pangilinan J."/>
            <person name="Riley R."/>
            <person name="Labutti K."/>
            <person name="Andreopoulos B."/>
            <person name="Lipzen A."/>
            <person name="Chen C."/>
            <person name="Yanf M."/>
            <person name="Daum C."/>
            <person name="Ng V."/>
            <person name="Clum A."/>
            <person name="Steindorff A."/>
            <person name="Ohm R."/>
            <person name="Martin F."/>
            <person name="Silar P."/>
            <person name="Natvig D."/>
            <person name="Lalanne C."/>
            <person name="Gautier V."/>
            <person name="Ament-Velasquez S.L."/>
            <person name="Kruys A."/>
            <person name="Hutchinson M.I."/>
            <person name="Powell A.J."/>
            <person name="Barry K."/>
            <person name="Miller A.N."/>
            <person name="Grigoriev I.V."/>
            <person name="Debuchy R."/>
            <person name="Gladieux P."/>
            <person name="Thoren M.H."/>
            <person name="Johannesson H."/>
        </authorList>
    </citation>
    <scope>NUCLEOTIDE SEQUENCE</scope>
    <source>
        <strain evidence="2">CBS 606.72</strain>
    </source>
</reference>